<dbReference type="PANTHER" id="PTHR43283">
    <property type="entry name" value="BETA-LACTAMASE-RELATED"/>
    <property type="match status" value="1"/>
</dbReference>
<dbReference type="KEGG" id="osg:BST96_06555"/>
<dbReference type="RefSeq" id="WP_085757921.1">
    <property type="nucleotide sequence ID" value="NZ_CP019343.1"/>
</dbReference>
<evidence type="ECO:0000313" key="3">
    <source>
        <dbReference type="Proteomes" id="UP000193450"/>
    </source>
</evidence>
<evidence type="ECO:0000259" key="1">
    <source>
        <dbReference type="Pfam" id="PF00144"/>
    </source>
</evidence>
<dbReference type="InterPro" id="IPR050789">
    <property type="entry name" value="Diverse_Enzym_Activities"/>
</dbReference>
<dbReference type="Pfam" id="PF00144">
    <property type="entry name" value="Beta-lactamase"/>
    <property type="match status" value="1"/>
</dbReference>
<proteinExistence type="predicted"/>
<dbReference type="SUPFAM" id="SSF56601">
    <property type="entry name" value="beta-lactamase/transpeptidase-like"/>
    <property type="match status" value="1"/>
</dbReference>
<name>A0A1X9N9E5_9GAMM</name>
<gene>
    <name evidence="2" type="ORF">BST96_06555</name>
</gene>
<dbReference type="OrthoDB" id="9799367at2"/>
<dbReference type="Gene3D" id="3.40.710.10">
    <property type="entry name" value="DD-peptidase/beta-lactamase superfamily"/>
    <property type="match status" value="1"/>
</dbReference>
<dbReference type="AlphaFoldDB" id="A0A1X9N9E5"/>
<dbReference type="STRING" id="716816.BST96_06555"/>
<protein>
    <recommendedName>
        <fullName evidence="1">Beta-lactamase-related domain-containing protein</fullName>
    </recommendedName>
</protein>
<keyword evidence="3" id="KW-1185">Reference proteome</keyword>
<reference evidence="2 3" key="1">
    <citation type="submission" date="2016-11" db="EMBL/GenBank/DDBJ databases">
        <title>Trade-off between light-utilization and light-protection in marine flavobacteria.</title>
        <authorList>
            <person name="Kumagai Y."/>
        </authorList>
    </citation>
    <scope>NUCLEOTIDE SEQUENCE [LARGE SCALE GENOMIC DNA]</scope>
    <source>
        <strain evidence="2 3">NBRC 107125</strain>
    </source>
</reference>
<dbReference type="InterPro" id="IPR001466">
    <property type="entry name" value="Beta-lactam-related"/>
</dbReference>
<organism evidence="2 3">
    <name type="scientific">Oceanicoccus sagamiensis</name>
    <dbReference type="NCBI Taxonomy" id="716816"/>
    <lineage>
        <taxon>Bacteria</taxon>
        <taxon>Pseudomonadati</taxon>
        <taxon>Pseudomonadota</taxon>
        <taxon>Gammaproteobacteria</taxon>
        <taxon>Cellvibrionales</taxon>
        <taxon>Spongiibacteraceae</taxon>
        <taxon>Oceanicoccus</taxon>
    </lineage>
</organism>
<dbReference type="EMBL" id="CP019343">
    <property type="protein sequence ID" value="ARN73801.1"/>
    <property type="molecule type" value="Genomic_DNA"/>
</dbReference>
<dbReference type="InterPro" id="IPR012338">
    <property type="entry name" value="Beta-lactam/transpept-like"/>
</dbReference>
<sequence length="460" mass="50660">MYDCITSNLQGFAEAFIEKHNIPAISIATWQDGQLQTAAAGCLNLSTGVSATTDSIFQIGSITKVMTACLVMQLVDEGRVELDAPVKQYLHDFMIADAQATESITVRQLLNHTSGMAGDYFPNDYGHEGNLIARYVDRCSLLPLVHPVGEMFSYSNAAFCVAGRLIEVVRGISWYQAMSDYLFKPLGMQHAIAHPSDVLRYRCAMGHIFDGSNTDRWVLPKKTYLTLGQAPVGSTPAMTPENLIRFARGHLEGGLNEQGERWLSADSVQQMQQSQIELPKASMIHDSHWGLGWGMGHYTNGDIWSVGHSGATNGFLSQLLMLPADNKALAFCINGCRPSAYQALNTELNRAVFNLDLTQPEPDSTSTLDKLELITGQYESMDTHITVVREQEQLKATIVYKVDPLPPLQADLRHVKDGCFAVYSAAGHRCPNMVFLKPGEQGVPQYLFNGARQNPRVANS</sequence>
<dbReference type="PANTHER" id="PTHR43283:SF3">
    <property type="entry name" value="BETA-LACTAMASE FAMILY PROTEIN (AFU_ORTHOLOGUE AFUA_5G07500)"/>
    <property type="match status" value="1"/>
</dbReference>
<feature type="domain" description="Beta-lactamase-related" evidence="1">
    <location>
        <begin position="12"/>
        <end position="345"/>
    </location>
</feature>
<evidence type="ECO:0000313" key="2">
    <source>
        <dbReference type="EMBL" id="ARN73801.1"/>
    </source>
</evidence>
<dbReference type="Proteomes" id="UP000193450">
    <property type="component" value="Chromosome"/>
</dbReference>
<accession>A0A1X9N9E5</accession>